<evidence type="ECO:0008006" key="4">
    <source>
        <dbReference type="Google" id="ProtNLM"/>
    </source>
</evidence>
<evidence type="ECO:0000256" key="1">
    <source>
        <dbReference type="SAM" id="Phobius"/>
    </source>
</evidence>
<evidence type="ECO:0000313" key="2">
    <source>
        <dbReference type="EMBL" id="NEG55073.1"/>
    </source>
</evidence>
<dbReference type="EMBL" id="WHZV01000003">
    <property type="protein sequence ID" value="NEG55073.1"/>
    <property type="molecule type" value="Genomic_DNA"/>
</dbReference>
<organism evidence="2 3">
    <name type="scientific">Bifidobacterium platyrrhinorum</name>
    <dbReference type="NCBI Taxonomy" id="2661628"/>
    <lineage>
        <taxon>Bacteria</taxon>
        <taxon>Bacillati</taxon>
        <taxon>Actinomycetota</taxon>
        <taxon>Actinomycetes</taxon>
        <taxon>Bifidobacteriales</taxon>
        <taxon>Bifidobacteriaceae</taxon>
        <taxon>Bifidobacterium</taxon>
    </lineage>
</organism>
<keyword evidence="1" id="KW-1133">Transmembrane helix</keyword>
<gene>
    <name evidence="2" type="ORF">GFD21_04660</name>
</gene>
<keyword evidence="1" id="KW-0812">Transmembrane</keyword>
<dbReference type="AlphaFoldDB" id="A0A6L9STF2"/>
<name>A0A6L9STF2_9BIFI</name>
<evidence type="ECO:0000313" key="3">
    <source>
        <dbReference type="Proteomes" id="UP000483293"/>
    </source>
</evidence>
<protein>
    <recommendedName>
        <fullName evidence="4">DUF4062 domain-containing protein</fullName>
    </recommendedName>
</protein>
<sequence>MKQGVRVITVAIVGPSDTEDAKRLIERAVSMWTRVNRRLDIRFETQRWPRDTTPVLRDGSDGQEVTNEQIIDNADIVIAVFASRLGTPTPRNGFSGTAEEIDYAFRRLDKACHVYFRDGGPDADADDGEYRRLKAYQAQLQRNTGLTGVWPDNTVEGWFVAVSDVIDRYLVAHGLVAAGGRAARPGTGLFGGRGADGMRRRRTRALGGRRLIMICAALLAVVVVATTTMYLRFVKPAADQIVRTRDVLANSTPYDATANQGDETKYLRTLSCDSSASYYGVYRDLVTTTRDRYRTKAADGSIYDGLTQDDSGREYVRILLATLDEAVDGIDRCPATTSEDELNDYYRVRLDAVRDLVDRFEAHEDLGVTIAAKEGKTSYSLIEEPRLPGAAQVTRLEKAVRGVDTGADADGAYGAAGEALVKAAGLTVSNDTDRLAAHCSGTYANPSAFCPMDATVITIDAHSYRSALKEASYTDRIKYDIAKYFVYARCGAENPPMGVAGEGIAASYAVRYLDANRRSLASSMQHVSYAERYTMTAATDDAAKLVHGGTCKVEAD</sequence>
<comment type="caution">
    <text evidence="2">The sequence shown here is derived from an EMBL/GenBank/DDBJ whole genome shotgun (WGS) entry which is preliminary data.</text>
</comment>
<accession>A0A6L9STF2</accession>
<dbReference type="RefSeq" id="WP_163196788.1">
    <property type="nucleotide sequence ID" value="NZ_WHZV01000003.1"/>
</dbReference>
<dbReference type="Proteomes" id="UP000483293">
    <property type="component" value="Unassembled WGS sequence"/>
</dbReference>
<keyword evidence="1" id="KW-0472">Membrane</keyword>
<feature type="transmembrane region" description="Helical" evidence="1">
    <location>
        <begin position="211"/>
        <end position="231"/>
    </location>
</feature>
<reference evidence="2 3" key="1">
    <citation type="submission" date="2019-10" db="EMBL/GenBank/DDBJ databases">
        <title>Bifidobacterium from non-human primates.</title>
        <authorList>
            <person name="Modesto M."/>
        </authorList>
    </citation>
    <scope>NUCLEOTIDE SEQUENCE [LARGE SCALE GENOMIC DNA]</scope>
    <source>
        <strain evidence="2 3">SMA15</strain>
    </source>
</reference>
<proteinExistence type="predicted"/>
<keyword evidence="3" id="KW-1185">Reference proteome</keyword>